<dbReference type="Pfam" id="PF00379">
    <property type="entry name" value="Chitin_bind_4"/>
    <property type="match status" value="1"/>
</dbReference>
<feature type="compositionally biased region" description="Basic residues" evidence="4">
    <location>
        <begin position="249"/>
        <end position="270"/>
    </location>
</feature>
<evidence type="ECO:0000256" key="2">
    <source>
        <dbReference type="ARBA" id="ARBA00022729"/>
    </source>
</evidence>
<reference evidence="7" key="1">
    <citation type="submission" date="2025-08" db="UniProtKB">
        <authorList>
            <consortium name="RefSeq"/>
        </authorList>
    </citation>
    <scope>IDENTIFICATION</scope>
</reference>
<dbReference type="RefSeq" id="XP_023954701.2">
    <property type="nucleotide sequence ID" value="XM_024098933.2"/>
</dbReference>
<proteinExistence type="predicted"/>
<name>A0A6J1PA61_BICAN</name>
<dbReference type="PANTHER" id="PTHR12236">
    <property type="entry name" value="STRUCTURAL CONTITUENT OF CUTICLE"/>
    <property type="match status" value="1"/>
</dbReference>
<evidence type="ECO:0000256" key="1">
    <source>
        <dbReference type="ARBA" id="ARBA00022460"/>
    </source>
</evidence>
<dbReference type="KEGG" id="bany:112058225"/>
<feature type="signal peptide" evidence="5">
    <location>
        <begin position="1"/>
        <end position="17"/>
    </location>
</feature>
<protein>
    <submittedName>
        <fullName evidence="7">Uncharacterized protein DDB_G0287625-like</fullName>
    </submittedName>
</protein>
<evidence type="ECO:0000256" key="4">
    <source>
        <dbReference type="SAM" id="MobiDB-lite"/>
    </source>
</evidence>
<feature type="compositionally biased region" description="Basic and acidic residues" evidence="4">
    <location>
        <begin position="141"/>
        <end position="150"/>
    </location>
</feature>
<feature type="compositionally biased region" description="Polar residues" evidence="4">
    <location>
        <begin position="302"/>
        <end position="313"/>
    </location>
</feature>
<accession>A0A6J1PA61</accession>
<dbReference type="PROSITE" id="PS00233">
    <property type="entry name" value="CHIT_BIND_RR_1"/>
    <property type="match status" value="1"/>
</dbReference>
<dbReference type="InterPro" id="IPR000618">
    <property type="entry name" value="Insect_cuticle"/>
</dbReference>
<dbReference type="GO" id="GO:0042302">
    <property type="term" value="F:structural constituent of cuticle"/>
    <property type="evidence" value="ECO:0007669"/>
    <property type="project" value="UniProtKB-UniRule"/>
</dbReference>
<evidence type="ECO:0000256" key="3">
    <source>
        <dbReference type="PROSITE-ProRule" id="PRU00497"/>
    </source>
</evidence>
<dbReference type="AlphaFoldDB" id="A0A6J1PA61"/>
<keyword evidence="2 5" id="KW-0732">Signal</keyword>
<feature type="region of interest" description="Disordered" evidence="4">
    <location>
        <begin position="127"/>
        <end position="150"/>
    </location>
</feature>
<feature type="region of interest" description="Disordered" evidence="4">
    <location>
        <begin position="332"/>
        <end position="403"/>
    </location>
</feature>
<dbReference type="GO" id="GO:0005615">
    <property type="term" value="C:extracellular space"/>
    <property type="evidence" value="ECO:0007669"/>
    <property type="project" value="TreeGrafter"/>
</dbReference>
<feature type="compositionally biased region" description="Basic and acidic residues" evidence="4">
    <location>
        <begin position="332"/>
        <end position="358"/>
    </location>
</feature>
<dbReference type="Proteomes" id="UP001652582">
    <property type="component" value="Chromosome 7"/>
</dbReference>
<dbReference type="InterPro" id="IPR031311">
    <property type="entry name" value="CHIT_BIND_RR_consensus"/>
</dbReference>
<feature type="region of interest" description="Disordered" evidence="4">
    <location>
        <begin position="212"/>
        <end position="313"/>
    </location>
</feature>
<dbReference type="OrthoDB" id="6931597at2759"/>
<dbReference type="InterPro" id="IPR051217">
    <property type="entry name" value="Insect_Cuticle_Struc_Prot"/>
</dbReference>
<feature type="chain" id="PRO_5045272943" evidence="5">
    <location>
        <begin position="18"/>
        <end position="403"/>
    </location>
</feature>
<organism evidence="6 7">
    <name type="scientific">Bicyclus anynana</name>
    <name type="common">Squinting bush brown butterfly</name>
    <dbReference type="NCBI Taxonomy" id="110368"/>
    <lineage>
        <taxon>Eukaryota</taxon>
        <taxon>Metazoa</taxon>
        <taxon>Ecdysozoa</taxon>
        <taxon>Arthropoda</taxon>
        <taxon>Hexapoda</taxon>
        <taxon>Insecta</taxon>
        <taxon>Pterygota</taxon>
        <taxon>Neoptera</taxon>
        <taxon>Endopterygota</taxon>
        <taxon>Lepidoptera</taxon>
        <taxon>Glossata</taxon>
        <taxon>Ditrysia</taxon>
        <taxon>Papilionoidea</taxon>
        <taxon>Nymphalidae</taxon>
        <taxon>Satyrinae</taxon>
        <taxon>Satyrini</taxon>
        <taxon>Mycalesina</taxon>
        <taxon>Bicyclus</taxon>
    </lineage>
</organism>
<keyword evidence="6" id="KW-1185">Reference proteome</keyword>
<evidence type="ECO:0000313" key="6">
    <source>
        <dbReference type="Proteomes" id="UP001652582"/>
    </source>
</evidence>
<dbReference type="GeneID" id="112058225"/>
<evidence type="ECO:0000256" key="5">
    <source>
        <dbReference type="SAM" id="SignalP"/>
    </source>
</evidence>
<dbReference type="PROSITE" id="PS51155">
    <property type="entry name" value="CHIT_BIND_RR_2"/>
    <property type="match status" value="1"/>
</dbReference>
<feature type="region of interest" description="Disordered" evidence="4">
    <location>
        <begin position="166"/>
        <end position="197"/>
    </location>
</feature>
<dbReference type="PANTHER" id="PTHR12236:SF95">
    <property type="entry name" value="CUTICULAR PROTEIN 76BD, ISOFORM C-RELATED"/>
    <property type="match status" value="1"/>
</dbReference>
<sequence length="403" mass="46925">MIWKIIITLTVALCVQGEEDAISEQRVVIHHQKSSRDNSFSHKEQKKYGTQDEYATAYPSYEFSYKVNDPKTRDIKGQHETREGDEVLGNYWLIEPNGRKRTVNYQANDDNGFSAIIDYTASLKEEQKKENVEENQGQDKNQGDMEKSKEAVIEGAVDEQIQDIQDESGDSEENSNPPAVIENNSSDQNESDNQEDEANYVSNIERVDINYDSAQSTQKAENFDNEYRDNDNINNKKENQAQDIIEKVKPKKPKMRDRGRNNNRHKKPRNSMRANLQDSRPNENNNKNSNKGKKSDYDKNLNIPQKNNMDNSGITLNKRQKQFEENHINHQKEKNVRKEHRFKNSENKGYNEEQDGRSKKYAANNLKPSEEARTNVDIPDSEETYEHRIRIYHPKNISPRPKE</sequence>
<gene>
    <name evidence="7" type="primary">LOC112058225</name>
</gene>
<evidence type="ECO:0000313" key="7">
    <source>
        <dbReference type="RefSeq" id="XP_023954701.2"/>
    </source>
</evidence>
<dbReference type="GO" id="GO:0031012">
    <property type="term" value="C:extracellular matrix"/>
    <property type="evidence" value="ECO:0007669"/>
    <property type="project" value="TreeGrafter"/>
</dbReference>
<feature type="compositionally biased region" description="Basic and acidic residues" evidence="4">
    <location>
        <begin position="221"/>
        <end position="248"/>
    </location>
</feature>
<keyword evidence="1 3" id="KW-0193">Cuticle</keyword>